<feature type="transmembrane region" description="Helical" evidence="5">
    <location>
        <begin position="53"/>
        <end position="74"/>
    </location>
</feature>
<feature type="transmembrane region" description="Helical" evidence="5">
    <location>
        <begin position="121"/>
        <end position="138"/>
    </location>
</feature>
<name>A0ABT5HVL2_9CAUL</name>
<feature type="transmembrane region" description="Helical" evidence="5">
    <location>
        <begin position="29"/>
        <end position="47"/>
    </location>
</feature>
<dbReference type="InterPro" id="IPR005467">
    <property type="entry name" value="His_kinase_dom"/>
</dbReference>
<dbReference type="PRINTS" id="PR00344">
    <property type="entry name" value="BCTRLSENSOR"/>
</dbReference>
<accession>A0ABT5HVL2</accession>
<feature type="domain" description="Histidine kinase" evidence="6">
    <location>
        <begin position="229"/>
        <end position="446"/>
    </location>
</feature>
<dbReference type="InterPro" id="IPR003594">
    <property type="entry name" value="HATPase_dom"/>
</dbReference>
<comment type="catalytic activity">
    <reaction evidence="1">
        <text>ATP + protein L-histidine = ADP + protein N-phospho-L-histidine.</text>
        <dbReference type="EC" id="2.7.13.3"/>
    </reaction>
</comment>
<dbReference type="RefSeq" id="WP_272748342.1">
    <property type="nucleotide sequence ID" value="NZ_JAQQKX010000008.1"/>
</dbReference>
<dbReference type="EMBL" id="JAQQKX010000008">
    <property type="protein sequence ID" value="MDC7683885.1"/>
    <property type="molecule type" value="Genomic_DNA"/>
</dbReference>
<keyword evidence="5" id="KW-0812">Transmembrane</keyword>
<gene>
    <name evidence="7" type="ORF">PQU92_11405</name>
</gene>
<dbReference type="SUPFAM" id="SSF55874">
    <property type="entry name" value="ATPase domain of HSP90 chaperone/DNA topoisomerase II/histidine kinase"/>
    <property type="match status" value="1"/>
</dbReference>
<evidence type="ECO:0000259" key="6">
    <source>
        <dbReference type="PROSITE" id="PS50109"/>
    </source>
</evidence>
<dbReference type="PROSITE" id="PS50109">
    <property type="entry name" value="HIS_KIN"/>
    <property type="match status" value="1"/>
</dbReference>
<dbReference type="InterPro" id="IPR004358">
    <property type="entry name" value="Sig_transdc_His_kin-like_C"/>
</dbReference>
<dbReference type="SMART" id="SM00387">
    <property type="entry name" value="HATPase_c"/>
    <property type="match status" value="1"/>
</dbReference>
<evidence type="ECO:0000256" key="3">
    <source>
        <dbReference type="ARBA" id="ARBA00022679"/>
    </source>
</evidence>
<dbReference type="Proteomes" id="UP001214854">
    <property type="component" value="Unassembled WGS sequence"/>
</dbReference>
<evidence type="ECO:0000313" key="8">
    <source>
        <dbReference type="Proteomes" id="UP001214854"/>
    </source>
</evidence>
<dbReference type="Pfam" id="PF02518">
    <property type="entry name" value="HATPase_c"/>
    <property type="match status" value="1"/>
</dbReference>
<dbReference type="InterPro" id="IPR036890">
    <property type="entry name" value="HATPase_C_sf"/>
</dbReference>
<protein>
    <recommendedName>
        <fullName evidence="2">histidine kinase</fullName>
        <ecNumber evidence="2">2.7.13.3</ecNumber>
    </recommendedName>
</protein>
<evidence type="ECO:0000313" key="7">
    <source>
        <dbReference type="EMBL" id="MDC7683885.1"/>
    </source>
</evidence>
<evidence type="ECO:0000256" key="4">
    <source>
        <dbReference type="ARBA" id="ARBA00022777"/>
    </source>
</evidence>
<keyword evidence="5" id="KW-0472">Membrane</keyword>
<keyword evidence="8" id="KW-1185">Reference proteome</keyword>
<dbReference type="GO" id="GO:0016301">
    <property type="term" value="F:kinase activity"/>
    <property type="evidence" value="ECO:0007669"/>
    <property type="project" value="UniProtKB-KW"/>
</dbReference>
<feature type="transmembrane region" description="Helical" evidence="5">
    <location>
        <begin position="95"/>
        <end position="115"/>
    </location>
</feature>
<keyword evidence="3" id="KW-0808">Transferase</keyword>
<evidence type="ECO:0000256" key="5">
    <source>
        <dbReference type="SAM" id="Phobius"/>
    </source>
</evidence>
<keyword evidence="4 7" id="KW-0418">Kinase</keyword>
<dbReference type="PANTHER" id="PTHR43047">
    <property type="entry name" value="TWO-COMPONENT HISTIDINE PROTEIN KINASE"/>
    <property type="match status" value="1"/>
</dbReference>
<sequence>MSPAPSDSPPDLTDPQIVLDYGLKAQVRLLPYALGFFGIGLPVYIWAAQFFLSGWQIVLNLALFACVWAAFFLIKPALQGDARPTPRDLRVRTRRQWLCGGLWAISLLSLSLTALTGGNSAHIFVLICAGAAVGVIFFSAPVLLYLLTLAPLAMIGPIIALHLMDGYVELANLVSAGLVLALAFGLILNRHLQEHYRLEFNQLRLSQDREAALSARDALTHSQMALMQTLSREVTTGLRGLDQNLTQGLTLLTRAPAPRHYVENARAGVEHLLGLITTTLDDDTARSGQMTVDTGPLDLDGLVYDVTEGFYQMAQIKGLELTVSGSAPLQGAAIGDPARVEQILSHLLSNALQYTPKGKVEVKLLPPAHGLIRLEVVDSGPGLDAAELVRAFAPHERITRTSAGHSGAGLGLNLSKTLAELMGGGIGAQSTPDVGSKFWFDLPFDPAAVAPRPVVELSPAPAAESATGLRVLLLSNDSLRSAQLRDTLETLGHKCLTATTRHRALSLAAKGEIDALLVATGAFEDLSDDGNRTALSDWLGRLRSTQESETLTILALLPDGHQAEPLAGLGIRPLLMPQSEDALRRALMAA</sequence>
<dbReference type="EC" id="2.7.13.3" evidence="2"/>
<organism evidence="7 8">
    <name type="scientific">Asticcacaulis aquaticus</name>
    <dbReference type="NCBI Taxonomy" id="2984212"/>
    <lineage>
        <taxon>Bacteria</taxon>
        <taxon>Pseudomonadati</taxon>
        <taxon>Pseudomonadota</taxon>
        <taxon>Alphaproteobacteria</taxon>
        <taxon>Caulobacterales</taxon>
        <taxon>Caulobacteraceae</taxon>
        <taxon>Asticcacaulis</taxon>
    </lineage>
</organism>
<feature type="transmembrane region" description="Helical" evidence="5">
    <location>
        <begin position="170"/>
        <end position="188"/>
    </location>
</feature>
<dbReference type="Gene3D" id="3.30.565.10">
    <property type="entry name" value="Histidine kinase-like ATPase, C-terminal domain"/>
    <property type="match status" value="1"/>
</dbReference>
<reference evidence="7 8" key="1">
    <citation type="submission" date="2023-01" db="EMBL/GenBank/DDBJ databases">
        <title>Novel species of the genus Asticcacaulis isolated from rivers.</title>
        <authorList>
            <person name="Lu H."/>
        </authorList>
    </citation>
    <scope>NUCLEOTIDE SEQUENCE [LARGE SCALE GENOMIC DNA]</scope>
    <source>
        <strain evidence="7 8">BYS171W</strain>
    </source>
</reference>
<keyword evidence="5" id="KW-1133">Transmembrane helix</keyword>
<proteinExistence type="predicted"/>
<comment type="caution">
    <text evidence="7">The sequence shown here is derived from an EMBL/GenBank/DDBJ whole genome shotgun (WGS) entry which is preliminary data.</text>
</comment>
<evidence type="ECO:0000256" key="1">
    <source>
        <dbReference type="ARBA" id="ARBA00000085"/>
    </source>
</evidence>
<evidence type="ECO:0000256" key="2">
    <source>
        <dbReference type="ARBA" id="ARBA00012438"/>
    </source>
</evidence>